<evidence type="ECO:0000313" key="2">
    <source>
        <dbReference type="Proteomes" id="UP000551501"/>
    </source>
</evidence>
<gene>
    <name evidence="1" type="ORF">BKA16_002908</name>
</gene>
<dbReference type="AlphaFoldDB" id="A0A840F348"/>
<organism evidence="1 2">
    <name type="scientific">Gordonia humi</name>
    <dbReference type="NCBI Taxonomy" id="686429"/>
    <lineage>
        <taxon>Bacteria</taxon>
        <taxon>Bacillati</taxon>
        <taxon>Actinomycetota</taxon>
        <taxon>Actinomycetes</taxon>
        <taxon>Mycobacteriales</taxon>
        <taxon>Gordoniaceae</taxon>
        <taxon>Gordonia</taxon>
    </lineage>
</organism>
<proteinExistence type="predicted"/>
<comment type="caution">
    <text evidence="1">The sequence shown here is derived from an EMBL/GenBank/DDBJ whole genome shotgun (WGS) entry which is preliminary data.</text>
</comment>
<reference evidence="1 2" key="1">
    <citation type="submission" date="2020-08" db="EMBL/GenBank/DDBJ databases">
        <title>Sequencing the genomes of 1000 actinobacteria strains.</title>
        <authorList>
            <person name="Klenk H.-P."/>
        </authorList>
    </citation>
    <scope>NUCLEOTIDE SEQUENCE [LARGE SCALE GENOMIC DNA]</scope>
    <source>
        <strain evidence="1 2">DSM 45298</strain>
    </source>
</reference>
<dbReference type="EMBL" id="JACIFP010000001">
    <property type="protein sequence ID" value="MBB4136356.1"/>
    <property type="molecule type" value="Genomic_DNA"/>
</dbReference>
<dbReference type="RefSeq" id="WP_183371354.1">
    <property type="nucleotide sequence ID" value="NZ_BAABHL010000086.1"/>
</dbReference>
<dbReference type="Proteomes" id="UP000551501">
    <property type="component" value="Unassembled WGS sequence"/>
</dbReference>
<evidence type="ECO:0000313" key="1">
    <source>
        <dbReference type="EMBL" id="MBB4136356.1"/>
    </source>
</evidence>
<protein>
    <submittedName>
        <fullName evidence="1">Uncharacterized protein</fullName>
    </submittedName>
</protein>
<keyword evidence="2" id="KW-1185">Reference proteome</keyword>
<accession>A0A840F348</accession>
<name>A0A840F348_9ACTN</name>
<sequence>MAQPVDEPEENRVGRRTAHDLVEVLANGAASTDPPAMVSVLLTAAGTAEIVADTGALGAERCSVLCRWAG</sequence>